<dbReference type="GO" id="GO:0051539">
    <property type="term" value="F:4 iron, 4 sulfur cluster binding"/>
    <property type="evidence" value="ECO:0007669"/>
    <property type="project" value="UniProtKB-KW"/>
</dbReference>
<keyword evidence="3" id="KW-0004">4Fe-4S</keyword>
<dbReference type="STRING" id="1121324.CLIT_10c02970"/>
<feature type="domain" description="Radical SAM core" evidence="11">
    <location>
        <begin position="18"/>
        <end position="241"/>
    </location>
</feature>
<dbReference type="eggNOG" id="COG2516">
    <property type="taxonomic scope" value="Bacteria"/>
</dbReference>
<keyword evidence="13" id="KW-1185">Reference proteome</keyword>
<comment type="caution">
    <text evidence="12">The sequence shown here is derived from an EMBL/GenBank/DDBJ whole genome shotgun (WGS) entry which is preliminary data.</text>
</comment>
<gene>
    <name evidence="12" type="ORF">CLIT_10c02970</name>
</gene>
<dbReference type="CDD" id="cd01335">
    <property type="entry name" value="Radical_SAM"/>
    <property type="match status" value="1"/>
</dbReference>
<evidence type="ECO:0000256" key="7">
    <source>
        <dbReference type="ARBA" id="ARBA00022756"/>
    </source>
</evidence>
<dbReference type="InterPro" id="IPR006638">
    <property type="entry name" value="Elp3/MiaA/NifB-like_rSAM"/>
</dbReference>
<protein>
    <recommendedName>
        <fullName evidence="2">biotin synthase</fullName>
        <ecNumber evidence="2">2.8.1.6</ecNumber>
    </recommendedName>
</protein>
<dbReference type="InterPro" id="IPR002684">
    <property type="entry name" value="Biotin_synth/BioAB"/>
</dbReference>
<comment type="pathway">
    <text evidence="1">Cofactor biosynthesis; biotin biosynthesis; biotin from 7,8-diaminononanoate: step 2/2.</text>
</comment>
<sequence>MIRVSIGTANVLGLKRIKTDAKSTTAYLLNGQKCNNNCGFCPQARESKDDGSHLSRVVWPEYDTDTVIDALKKSASTGDIQRACIQFTLCSGSFDAAKELSKKIYSESDIPFSVSLNVPSVENARELIEAGASRISIALDAATAEIHNSIKGSDFHQKKALIEECATLFPDKISTHVIIGLGETEFEAISEIAQMYKLGVSVGLFAFTPVKGTALENQSPPDIGAYRRVQMANYLLKYGFASIEDFKFENGRLVKIDIEKTSLSDAISSGKCFETAGCKGCNRPYYNERPGGVMYNYPRPLSPEEISDCMRESSLNLL</sequence>
<evidence type="ECO:0000259" key="11">
    <source>
        <dbReference type="PROSITE" id="PS51918"/>
    </source>
</evidence>
<organism evidence="12 13">
    <name type="scientific">Peptoclostridium litorale DSM 5388</name>
    <dbReference type="NCBI Taxonomy" id="1121324"/>
    <lineage>
        <taxon>Bacteria</taxon>
        <taxon>Bacillati</taxon>
        <taxon>Bacillota</taxon>
        <taxon>Clostridia</taxon>
        <taxon>Peptostreptococcales</taxon>
        <taxon>Peptoclostridiaceae</taxon>
        <taxon>Peptoclostridium</taxon>
    </lineage>
</organism>
<dbReference type="Gene3D" id="3.20.20.70">
    <property type="entry name" value="Aldolase class I"/>
    <property type="match status" value="1"/>
</dbReference>
<dbReference type="EMBL" id="JJMM01000010">
    <property type="protein sequence ID" value="KDR95570.1"/>
    <property type="molecule type" value="Genomic_DNA"/>
</dbReference>
<keyword evidence="7" id="KW-0093">Biotin biosynthesis</keyword>
<keyword evidence="6" id="KW-0479">Metal-binding</keyword>
<accession>A0A069RHD1</accession>
<dbReference type="InterPro" id="IPR007197">
    <property type="entry name" value="rSAM"/>
</dbReference>
<dbReference type="AlphaFoldDB" id="A0A069RHD1"/>
<keyword evidence="8" id="KW-0408">Iron</keyword>
<dbReference type="PANTHER" id="PTHR22976">
    <property type="entry name" value="BIOTIN SYNTHASE"/>
    <property type="match status" value="1"/>
</dbReference>
<dbReference type="SFLD" id="SFLDS00029">
    <property type="entry name" value="Radical_SAM"/>
    <property type="match status" value="1"/>
</dbReference>
<dbReference type="EC" id="2.8.1.6" evidence="2"/>
<dbReference type="PROSITE" id="PS51918">
    <property type="entry name" value="RADICAL_SAM"/>
    <property type="match status" value="1"/>
</dbReference>
<evidence type="ECO:0000313" key="12">
    <source>
        <dbReference type="EMBL" id="KDR95570.1"/>
    </source>
</evidence>
<name>A0A069RHD1_PEPLI</name>
<evidence type="ECO:0000256" key="2">
    <source>
        <dbReference type="ARBA" id="ARBA00012236"/>
    </source>
</evidence>
<evidence type="ECO:0000256" key="6">
    <source>
        <dbReference type="ARBA" id="ARBA00022723"/>
    </source>
</evidence>
<dbReference type="SFLD" id="SFLDG01098">
    <property type="entry name" value="Uncharacterised_Radical_SAM_Su"/>
    <property type="match status" value="1"/>
</dbReference>
<dbReference type="Pfam" id="PF04055">
    <property type="entry name" value="Radical_SAM"/>
    <property type="match status" value="1"/>
</dbReference>
<keyword evidence="9" id="KW-0411">Iron-sulfur</keyword>
<dbReference type="GO" id="GO:0051537">
    <property type="term" value="F:2 iron, 2 sulfur cluster binding"/>
    <property type="evidence" value="ECO:0007669"/>
    <property type="project" value="UniProtKB-KW"/>
</dbReference>
<evidence type="ECO:0000256" key="9">
    <source>
        <dbReference type="ARBA" id="ARBA00023014"/>
    </source>
</evidence>
<dbReference type="InterPro" id="IPR058240">
    <property type="entry name" value="rSAM_sf"/>
</dbReference>
<dbReference type="PANTHER" id="PTHR22976:SF2">
    <property type="entry name" value="BIOTIN SYNTHASE, MITOCHONDRIAL"/>
    <property type="match status" value="1"/>
</dbReference>
<dbReference type="GO" id="GO:0004076">
    <property type="term" value="F:biotin synthase activity"/>
    <property type="evidence" value="ECO:0007669"/>
    <property type="project" value="UniProtKB-EC"/>
</dbReference>
<evidence type="ECO:0000256" key="5">
    <source>
        <dbReference type="ARBA" id="ARBA00022714"/>
    </source>
</evidence>
<evidence type="ECO:0000313" key="13">
    <source>
        <dbReference type="Proteomes" id="UP000027946"/>
    </source>
</evidence>
<proteinExistence type="predicted"/>
<dbReference type="SMART" id="SM00729">
    <property type="entry name" value="Elp3"/>
    <property type="match status" value="1"/>
</dbReference>
<comment type="catalytic activity">
    <reaction evidence="10">
        <text>(4R,5S)-dethiobiotin + (sulfur carrier)-SH + 2 reduced [2Fe-2S]-[ferredoxin] + 2 S-adenosyl-L-methionine = (sulfur carrier)-H + biotin + 2 5'-deoxyadenosine + 2 L-methionine + 2 oxidized [2Fe-2S]-[ferredoxin]</text>
        <dbReference type="Rhea" id="RHEA:22060"/>
        <dbReference type="Rhea" id="RHEA-COMP:10000"/>
        <dbReference type="Rhea" id="RHEA-COMP:10001"/>
        <dbReference type="Rhea" id="RHEA-COMP:14737"/>
        <dbReference type="Rhea" id="RHEA-COMP:14739"/>
        <dbReference type="ChEBI" id="CHEBI:17319"/>
        <dbReference type="ChEBI" id="CHEBI:29917"/>
        <dbReference type="ChEBI" id="CHEBI:33737"/>
        <dbReference type="ChEBI" id="CHEBI:33738"/>
        <dbReference type="ChEBI" id="CHEBI:57586"/>
        <dbReference type="ChEBI" id="CHEBI:57844"/>
        <dbReference type="ChEBI" id="CHEBI:59789"/>
        <dbReference type="ChEBI" id="CHEBI:64428"/>
        <dbReference type="ChEBI" id="CHEBI:149473"/>
        <dbReference type="EC" id="2.8.1.6"/>
    </reaction>
</comment>
<evidence type="ECO:0000256" key="10">
    <source>
        <dbReference type="ARBA" id="ARBA00051157"/>
    </source>
</evidence>
<dbReference type="SUPFAM" id="SSF102114">
    <property type="entry name" value="Radical SAM enzymes"/>
    <property type="match status" value="1"/>
</dbReference>
<evidence type="ECO:0000256" key="4">
    <source>
        <dbReference type="ARBA" id="ARBA00022691"/>
    </source>
</evidence>
<keyword evidence="4" id="KW-0949">S-adenosyl-L-methionine</keyword>
<dbReference type="Proteomes" id="UP000027946">
    <property type="component" value="Unassembled WGS sequence"/>
</dbReference>
<dbReference type="GO" id="GO:0009102">
    <property type="term" value="P:biotin biosynthetic process"/>
    <property type="evidence" value="ECO:0007669"/>
    <property type="project" value="UniProtKB-KW"/>
</dbReference>
<keyword evidence="5" id="KW-0001">2Fe-2S</keyword>
<evidence type="ECO:0000256" key="3">
    <source>
        <dbReference type="ARBA" id="ARBA00022485"/>
    </source>
</evidence>
<evidence type="ECO:0000256" key="1">
    <source>
        <dbReference type="ARBA" id="ARBA00004942"/>
    </source>
</evidence>
<dbReference type="GO" id="GO:0046872">
    <property type="term" value="F:metal ion binding"/>
    <property type="evidence" value="ECO:0007669"/>
    <property type="project" value="UniProtKB-KW"/>
</dbReference>
<evidence type="ECO:0000256" key="8">
    <source>
        <dbReference type="ARBA" id="ARBA00023004"/>
    </source>
</evidence>
<dbReference type="InterPro" id="IPR013785">
    <property type="entry name" value="Aldolase_TIM"/>
</dbReference>
<reference evidence="12 13" key="1">
    <citation type="submission" date="2014-03" db="EMBL/GenBank/DDBJ databases">
        <title>Genome sequence of Clostridium litorale W6, DSM 5388.</title>
        <authorList>
            <person name="Poehlein A."/>
            <person name="Jagirdar A."/>
            <person name="Khonsari B."/>
            <person name="Chibani C.M."/>
            <person name="Gutierrez Gutierrez D.A."/>
            <person name="Davydova E."/>
            <person name="Alghaithi H.S."/>
            <person name="Nair K.P."/>
            <person name="Dhamotharan K."/>
            <person name="Chandran L."/>
            <person name="G W."/>
            <person name="Daniel R."/>
        </authorList>
    </citation>
    <scope>NUCLEOTIDE SEQUENCE [LARGE SCALE GENOMIC DNA]</scope>
    <source>
        <strain evidence="12 13">W6</strain>
    </source>
</reference>
<dbReference type="OrthoDB" id="5495221at2"/>
<dbReference type="RefSeq" id="WP_038263919.1">
    <property type="nucleotide sequence ID" value="NZ_FSRH01000006.1"/>
</dbReference>